<feature type="compositionally biased region" description="Low complexity" evidence="1">
    <location>
        <begin position="131"/>
        <end position="145"/>
    </location>
</feature>
<evidence type="ECO:0000256" key="2">
    <source>
        <dbReference type="SAM" id="SignalP"/>
    </source>
</evidence>
<comment type="caution">
    <text evidence="3">The sequence shown here is derived from an EMBL/GenBank/DDBJ whole genome shotgun (WGS) entry which is preliminary data.</text>
</comment>
<evidence type="ECO:0000313" key="4">
    <source>
        <dbReference type="Proteomes" id="UP001566132"/>
    </source>
</evidence>
<dbReference type="Proteomes" id="UP001566132">
    <property type="component" value="Unassembled WGS sequence"/>
</dbReference>
<feature type="compositionally biased region" description="Pro residues" evidence="1">
    <location>
        <begin position="119"/>
        <end position="130"/>
    </location>
</feature>
<feature type="region of interest" description="Disordered" evidence="1">
    <location>
        <begin position="96"/>
        <end position="156"/>
    </location>
</feature>
<proteinExistence type="predicted"/>
<reference evidence="3 4" key="1">
    <citation type="submission" date="2024-05" db="EMBL/GenBank/DDBJ databases">
        <title>Genetic variation in Jamaican populations of the coffee berry borer (Hypothenemus hampei).</title>
        <authorList>
            <person name="Errbii M."/>
            <person name="Myrie A."/>
        </authorList>
    </citation>
    <scope>NUCLEOTIDE SEQUENCE [LARGE SCALE GENOMIC DNA]</scope>
    <source>
        <strain evidence="3">JA-Hopewell-2020-01-JO</strain>
        <tissue evidence="3">Whole body</tissue>
    </source>
</reference>
<evidence type="ECO:0000256" key="1">
    <source>
        <dbReference type="SAM" id="MobiDB-lite"/>
    </source>
</evidence>
<evidence type="ECO:0008006" key="5">
    <source>
        <dbReference type="Google" id="ProtNLM"/>
    </source>
</evidence>
<organism evidence="3 4">
    <name type="scientific">Hypothenemus hampei</name>
    <name type="common">Coffee berry borer</name>
    <dbReference type="NCBI Taxonomy" id="57062"/>
    <lineage>
        <taxon>Eukaryota</taxon>
        <taxon>Metazoa</taxon>
        <taxon>Ecdysozoa</taxon>
        <taxon>Arthropoda</taxon>
        <taxon>Hexapoda</taxon>
        <taxon>Insecta</taxon>
        <taxon>Pterygota</taxon>
        <taxon>Neoptera</taxon>
        <taxon>Endopterygota</taxon>
        <taxon>Coleoptera</taxon>
        <taxon>Polyphaga</taxon>
        <taxon>Cucujiformia</taxon>
        <taxon>Curculionidae</taxon>
        <taxon>Scolytinae</taxon>
        <taxon>Hypothenemus</taxon>
    </lineage>
</organism>
<feature type="compositionally biased region" description="Acidic residues" evidence="1">
    <location>
        <begin position="146"/>
        <end position="156"/>
    </location>
</feature>
<feature type="signal peptide" evidence="2">
    <location>
        <begin position="1"/>
        <end position="18"/>
    </location>
</feature>
<dbReference type="AlphaFoldDB" id="A0ABD1FCR5"/>
<protein>
    <recommendedName>
        <fullName evidence="5">Secretory calcium-binding phosphoprotein 5</fullName>
    </recommendedName>
</protein>
<keyword evidence="4" id="KW-1185">Reference proteome</keyword>
<dbReference type="EMBL" id="JBDJPC010000001">
    <property type="protein sequence ID" value="KAL1517062.1"/>
    <property type="molecule type" value="Genomic_DNA"/>
</dbReference>
<feature type="chain" id="PRO_5044847342" description="Secretory calcium-binding phosphoprotein 5" evidence="2">
    <location>
        <begin position="19"/>
        <end position="156"/>
    </location>
</feature>
<gene>
    <name evidence="3" type="ORF">ABEB36_000875</name>
</gene>
<sequence length="156" mass="16642">MKLIAFSIFYMALHWSNGSEIVPASTTLIRQATSISHPTQPVVFTYNSPVAYSLSPSVYTHQSIFQYPFLLPQLQYPGFISQTPIAAQFPPFQTGVLPQVPATGPENPNNPDAGVSPVPQAPPAPQPTTPQLPSQQSPTSSGGTTFDDDSVSVEAA</sequence>
<accession>A0ABD1FCR5</accession>
<keyword evidence="2" id="KW-0732">Signal</keyword>
<name>A0ABD1FCR5_HYPHA</name>
<evidence type="ECO:0000313" key="3">
    <source>
        <dbReference type="EMBL" id="KAL1517062.1"/>
    </source>
</evidence>